<organism evidence="1">
    <name type="scientific">marine sediment metagenome</name>
    <dbReference type="NCBI Taxonomy" id="412755"/>
    <lineage>
        <taxon>unclassified sequences</taxon>
        <taxon>metagenomes</taxon>
        <taxon>ecological metagenomes</taxon>
    </lineage>
</organism>
<name>A0A0F9RPR8_9ZZZZ</name>
<proteinExistence type="predicted"/>
<dbReference type="AlphaFoldDB" id="A0A0F9RPR8"/>
<reference evidence="1" key="1">
    <citation type="journal article" date="2015" name="Nature">
        <title>Complex archaea that bridge the gap between prokaryotes and eukaryotes.</title>
        <authorList>
            <person name="Spang A."/>
            <person name="Saw J.H."/>
            <person name="Jorgensen S.L."/>
            <person name="Zaremba-Niedzwiedzka K."/>
            <person name="Martijn J."/>
            <person name="Lind A.E."/>
            <person name="van Eijk R."/>
            <person name="Schleper C."/>
            <person name="Guy L."/>
            <person name="Ettema T.J."/>
        </authorList>
    </citation>
    <scope>NUCLEOTIDE SEQUENCE</scope>
</reference>
<protein>
    <submittedName>
        <fullName evidence="1">Uncharacterized protein</fullName>
    </submittedName>
</protein>
<gene>
    <name evidence="1" type="ORF">LCGC14_0947120</name>
</gene>
<accession>A0A0F9RPR8</accession>
<sequence>MTDINVSDINPAELLAGLYNASSVQGMGILQAQEGKMTKEEAEDLLVGKKIETDYEGYTFGKREEGEPAYFDYLHGKVMKVEINGQSLRTALYDRDNGTGAAQLVVDNIRTGQR</sequence>
<dbReference type="EMBL" id="LAZR01003349">
    <property type="protein sequence ID" value="KKN19283.1"/>
    <property type="molecule type" value="Genomic_DNA"/>
</dbReference>
<comment type="caution">
    <text evidence="1">The sequence shown here is derived from an EMBL/GenBank/DDBJ whole genome shotgun (WGS) entry which is preliminary data.</text>
</comment>
<evidence type="ECO:0000313" key="1">
    <source>
        <dbReference type="EMBL" id="KKN19283.1"/>
    </source>
</evidence>